<dbReference type="AlphaFoldDB" id="A0A0U5JFV7"/>
<evidence type="ECO:0000313" key="1">
    <source>
        <dbReference type="EMBL" id="CUI16789.1"/>
    </source>
</evidence>
<dbReference type="EMBL" id="LN879502">
    <property type="protein sequence ID" value="CUI16789.1"/>
    <property type="molecule type" value="Genomic_DNA"/>
</dbReference>
<dbReference type="Proteomes" id="UP000069902">
    <property type="component" value="Chromosome cPNK"/>
</dbReference>
<evidence type="ECO:0000313" key="2">
    <source>
        <dbReference type="Proteomes" id="UP000069902"/>
    </source>
</evidence>
<dbReference type="PATRIC" id="fig|389348.3.peg.1292"/>
<organism evidence="1 2">
    <name type="scientific">Candidatus Protochlamydia naegleriophila</name>
    <dbReference type="NCBI Taxonomy" id="389348"/>
    <lineage>
        <taxon>Bacteria</taxon>
        <taxon>Pseudomonadati</taxon>
        <taxon>Chlamydiota</taxon>
        <taxon>Chlamydiia</taxon>
        <taxon>Parachlamydiales</taxon>
        <taxon>Parachlamydiaceae</taxon>
        <taxon>Candidatus Protochlamydia</taxon>
    </lineage>
</organism>
<dbReference type="STRING" id="389348.PNK_1172"/>
<reference evidence="2" key="1">
    <citation type="submission" date="2015-09" db="EMBL/GenBank/DDBJ databases">
        <authorList>
            <person name="Bertelli C."/>
        </authorList>
    </citation>
    <scope>NUCLEOTIDE SEQUENCE [LARGE SCALE GENOMIC DNA]</scope>
    <source>
        <strain evidence="2">KNic</strain>
    </source>
</reference>
<dbReference type="InParanoid" id="A0A0U5JFV7"/>
<sequence>MIHGPTLNDSLIYDIQGIIDSRLKEQELDQSVQVGLVQTEPFALVLENSTNIVEFSPSNLDAVQSNETPLWLHLQKKRNEIQAWTKRFREIGESSYKGQDTLNELRDNTKGVSDTLATTRESGVSDRVYTDSIYSELGESVLQTDSSAIQSEEIPLWIRVQEKRNEIQTLKKSFMKEMNWWFN</sequence>
<name>A0A0U5JFV7_9BACT</name>
<accession>A0A0U5JFV7</accession>
<dbReference type="KEGG" id="pnl:PNK_1172"/>
<keyword evidence="2" id="KW-1185">Reference proteome</keyword>
<proteinExistence type="predicted"/>
<protein>
    <submittedName>
        <fullName evidence="1">Uncharacterized protein</fullName>
    </submittedName>
</protein>
<dbReference type="RefSeq" id="WP_059060880.1">
    <property type="nucleotide sequence ID" value="NZ_LN879502.1"/>
</dbReference>
<gene>
    <name evidence="1" type="ORF">PNK_1172</name>
</gene>